<proteinExistence type="predicted"/>
<sequence length="139" mass="15122">MGCSILSGSPTASTGVIIKALLLLLSLTAVFIAPAQANSNLRAMNNSAFSRFSAADQALMRAQIDKAVVAETEGQSFEWKSDKSRAKGVVTPLARGRFRDMDCRNLRIQNSWGNQRDEGVFRFCKQPSGQWGLTGPVQE</sequence>
<name>A0ABT5KGS1_9BURK</name>
<protein>
    <submittedName>
        <fullName evidence="1">RT0821/Lpp0805 family surface protein</fullName>
    </submittedName>
</protein>
<comment type="caution">
    <text evidence="1">The sequence shown here is derived from an EMBL/GenBank/DDBJ whole genome shotgun (WGS) entry which is preliminary data.</text>
</comment>
<evidence type="ECO:0000313" key="2">
    <source>
        <dbReference type="Proteomes" id="UP001221189"/>
    </source>
</evidence>
<evidence type="ECO:0000313" key="1">
    <source>
        <dbReference type="EMBL" id="MDC8773126.1"/>
    </source>
</evidence>
<organism evidence="1 2">
    <name type="scientific">Roseateles albus</name>
    <dbReference type="NCBI Taxonomy" id="2987525"/>
    <lineage>
        <taxon>Bacteria</taxon>
        <taxon>Pseudomonadati</taxon>
        <taxon>Pseudomonadota</taxon>
        <taxon>Betaproteobacteria</taxon>
        <taxon>Burkholderiales</taxon>
        <taxon>Sphaerotilaceae</taxon>
        <taxon>Roseateles</taxon>
    </lineage>
</organism>
<gene>
    <name evidence="1" type="ORF">PRZ03_16180</name>
</gene>
<reference evidence="1 2" key="1">
    <citation type="submission" date="2022-10" db="EMBL/GenBank/DDBJ databases">
        <title>Paucibacter sp. hw1 Genome sequencing.</title>
        <authorList>
            <person name="Park S."/>
        </authorList>
    </citation>
    <scope>NUCLEOTIDE SEQUENCE [LARGE SCALE GENOMIC DNA]</scope>
    <source>
        <strain evidence="2">hw1</strain>
    </source>
</reference>
<dbReference type="RefSeq" id="WP_273601303.1">
    <property type="nucleotide sequence ID" value="NZ_JAQQXT010000010.1"/>
</dbReference>
<dbReference type="EMBL" id="JAQQXT010000010">
    <property type="protein sequence ID" value="MDC8773126.1"/>
    <property type="molecule type" value="Genomic_DNA"/>
</dbReference>
<accession>A0ABT5KGS1</accession>
<keyword evidence="2" id="KW-1185">Reference proteome</keyword>
<dbReference type="Proteomes" id="UP001221189">
    <property type="component" value="Unassembled WGS sequence"/>
</dbReference>